<dbReference type="CDD" id="cd02892">
    <property type="entry name" value="SQCY_1"/>
    <property type="match status" value="1"/>
</dbReference>
<comment type="pathway">
    <text evidence="1">Secondary metabolite biosynthesis; hopanoid biosynthesis.</text>
</comment>
<keyword evidence="10" id="KW-1185">Reference proteome</keyword>
<feature type="domain" description="Squalene cyclase C-terminal" evidence="7">
    <location>
        <begin position="446"/>
        <end position="760"/>
    </location>
</feature>
<dbReference type="EMBL" id="BNEC01000003">
    <property type="protein sequence ID" value="GHI67393.1"/>
    <property type="molecule type" value="Genomic_DNA"/>
</dbReference>
<feature type="compositionally biased region" description="Low complexity" evidence="6">
    <location>
        <begin position="47"/>
        <end position="56"/>
    </location>
</feature>
<dbReference type="Pfam" id="PF13243">
    <property type="entry name" value="SQHop_cyclase_C"/>
    <property type="match status" value="1"/>
</dbReference>
<reference evidence="10" key="1">
    <citation type="submission" date="2023-07" db="EMBL/GenBank/DDBJ databases">
        <title>Whole genome shotgun sequence of Streptomyces nojiriensis NBRC 13794.</title>
        <authorList>
            <person name="Komaki H."/>
            <person name="Tamura T."/>
        </authorList>
    </citation>
    <scope>NUCLEOTIDE SEQUENCE [LARGE SCALE GENOMIC DNA]</scope>
    <source>
        <strain evidence="10">NBRC 13794</strain>
    </source>
</reference>
<feature type="region of interest" description="Disordered" evidence="6">
    <location>
        <begin position="1"/>
        <end position="144"/>
    </location>
</feature>
<evidence type="ECO:0000313" key="9">
    <source>
        <dbReference type="EMBL" id="GHI67393.1"/>
    </source>
</evidence>
<keyword evidence="5" id="KW-0413">Isomerase</keyword>
<dbReference type="InterPro" id="IPR008930">
    <property type="entry name" value="Terpenoid_cyclase/PrenylTrfase"/>
</dbReference>
<feature type="compositionally biased region" description="Low complexity" evidence="6">
    <location>
        <begin position="1"/>
        <end position="26"/>
    </location>
</feature>
<protein>
    <submittedName>
        <fullName evidence="9">Squalene-hopene cyclase</fullName>
    </submittedName>
</protein>
<accession>A0ABQ3SGY0</accession>
<dbReference type="NCBIfam" id="TIGR01507">
    <property type="entry name" value="hopene_cyclase"/>
    <property type="match status" value="1"/>
</dbReference>
<comment type="caution">
    <text evidence="9">The sequence shown here is derived from an EMBL/GenBank/DDBJ whole genome shotgun (WGS) entry which is preliminary data.</text>
</comment>
<dbReference type="NCBIfam" id="TIGR01787">
    <property type="entry name" value="squalene_cyclas"/>
    <property type="match status" value="1"/>
</dbReference>
<comment type="similarity">
    <text evidence="2">Belongs to the terpene cyclase/mutase family.</text>
</comment>
<feature type="domain" description="Squalene cyclase N-terminal" evidence="8">
    <location>
        <begin position="151"/>
        <end position="434"/>
    </location>
</feature>
<dbReference type="PANTHER" id="PTHR11764:SF20">
    <property type="entry name" value="LANOSTEROL SYNTHASE"/>
    <property type="match status" value="1"/>
</dbReference>
<dbReference type="InterPro" id="IPR018333">
    <property type="entry name" value="Squalene_cyclase"/>
</dbReference>
<proteinExistence type="inferred from homology"/>
<evidence type="ECO:0000259" key="7">
    <source>
        <dbReference type="Pfam" id="PF13243"/>
    </source>
</evidence>
<dbReference type="SUPFAM" id="SSF48239">
    <property type="entry name" value="Terpenoid cyclases/Protein prenyltransferases"/>
    <property type="match status" value="2"/>
</dbReference>
<sequence>MTATTDGSAESAGAGSESTPGAQGLPAGPGVGRARGPAAEPGPPAPSRAGRAGTRAEYGPPGTAGAQGVRSAPPTAEPGPLAPPAGRQGVATMPPAAKPGGPPAPNTGRGGGRALTADPSPGPGHDRPGRTTADLPRPPEGTRPGVYEAAARATRNLLDRQDPEGWWKGDLETNVTMDAEDLLLRQFLGIRDEATTRAAALFIRGEQREDGTWATFHGGPPELSATIEAYVALRLAGDAPDSPHMSRASAWIRAHGGIAAARVFTRIWLALFGWWSWDHLPELPPELVFLPPWVPLNIYDFGCWARQTIVPLTVVSALRPVRPAPFALDELHTDARTPRPARRLAPLTSWDGAFQRMDKALHAYRRFAPRRLRKAAMASAGRWIVERQENDGCWGGIQPPAVYSVIALHLLGYDLGHPVMRAGLESLERFAVWRADGARMIEACQSPVWDTCLAAIALADAGLRPDHPALVKAADWMLGEEIVRTGDWAVRRPGLAPGGWAFEFHNDTYPDIDDTAEVVLALRRIRHPDPARVEAAIARGVSWNLGMQSRNGAWGAFDADNTSPLPNKLPFCDFGEVIDPPSADVTAHVVEMLAFEGRAGDARTRRGIAWLLAEQEASGSWFGRWGTNYVYGTGAVVPALTAAGISPGHPAIRRAVRWLESVQNDDGGWGEDQRSYKDPSWAGKGASTASQTAWALMALLSAGERAGRAVERGIAHLVQTQKEDGTWDEPYFTGTGFPWDFSINYHLYRQVFPLTALGRYLYGEPFAPAGAHPAAAGEA</sequence>
<dbReference type="SFLD" id="SFLDG01016">
    <property type="entry name" value="Prenyltransferase_Like_2"/>
    <property type="match status" value="1"/>
</dbReference>
<dbReference type="Gene3D" id="1.50.10.20">
    <property type="match status" value="2"/>
</dbReference>
<dbReference type="InterPro" id="IPR006400">
    <property type="entry name" value="Hopene-cyclase"/>
</dbReference>
<evidence type="ECO:0000256" key="6">
    <source>
        <dbReference type="SAM" id="MobiDB-lite"/>
    </source>
</evidence>
<dbReference type="InterPro" id="IPR032697">
    <property type="entry name" value="SQ_cyclase_N"/>
</dbReference>
<evidence type="ECO:0000256" key="2">
    <source>
        <dbReference type="ARBA" id="ARBA00009755"/>
    </source>
</evidence>
<dbReference type="Pfam" id="PF13249">
    <property type="entry name" value="SQHop_cyclase_N"/>
    <property type="match status" value="1"/>
</dbReference>
<keyword evidence="3" id="KW-0479">Metal-binding</keyword>
<dbReference type="Proteomes" id="UP000613974">
    <property type="component" value="Unassembled WGS sequence"/>
</dbReference>
<name>A0ABQ3SGY0_9ACTN</name>
<evidence type="ECO:0000256" key="5">
    <source>
        <dbReference type="ARBA" id="ARBA00023235"/>
    </source>
</evidence>
<evidence type="ECO:0000256" key="3">
    <source>
        <dbReference type="ARBA" id="ARBA00022723"/>
    </source>
</evidence>
<evidence type="ECO:0000259" key="8">
    <source>
        <dbReference type="Pfam" id="PF13249"/>
    </source>
</evidence>
<feature type="compositionally biased region" description="Pro residues" evidence="6">
    <location>
        <begin position="96"/>
        <end position="105"/>
    </location>
</feature>
<evidence type="ECO:0000313" key="10">
    <source>
        <dbReference type="Proteomes" id="UP000613974"/>
    </source>
</evidence>
<dbReference type="PANTHER" id="PTHR11764">
    <property type="entry name" value="TERPENE CYCLASE/MUTASE FAMILY MEMBER"/>
    <property type="match status" value="1"/>
</dbReference>
<gene>
    <name evidence="9" type="ORF">Snoj_13110</name>
</gene>
<dbReference type="InterPro" id="IPR032696">
    <property type="entry name" value="SQ_cyclase_C"/>
</dbReference>
<evidence type="ECO:0000256" key="1">
    <source>
        <dbReference type="ARBA" id="ARBA00004999"/>
    </source>
</evidence>
<evidence type="ECO:0000256" key="4">
    <source>
        <dbReference type="ARBA" id="ARBA00022737"/>
    </source>
</evidence>
<keyword evidence="4" id="KW-0677">Repeat</keyword>
<organism evidence="9 10">
    <name type="scientific">Streptomyces nojiriensis</name>
    <dbReference type="NCBI Taxonomy" id="66374"/>
    <lineage>
        <taxon>Bacteria</taxon>
        <taxon>Bacillati</taxon>
        <taxon>Actinomycetota</taxon>
        <taxon>Actinomycetes</taxon>
        <taxon>Kitasatosporales</taxon>
        <taxon>Streptomycetaceae</taxon>
        <taxon>Streptomyces</taxon>
    </lineage>
</organism>